<feature type="compositionally biased region" description="Low complexity" evidence="8">
    <location>
        <begin position="292"/>
        <end position="305"/>
    </location>
</feature>
<evidence type="ECO:0000256" key="1">
    <source>
        <dbReference type="ARBA" id="ARBA00006529"/>
    </source>
</evidence>
<gene>
    <name evidence="10" type="ORF">HCN44_003157</name>
</gene>
<proteinExistence type="inferred from homology"/>
<evidence type="ECO:0000256" key="3">
    <source>
        <dbReference type="ARBA" id="ARBA00022679"/>
    </source>
</evidence>
<dbReference type="GO" id="GO:0005524">
    <property type="term" value="F:ATP binding"/>
    <property type="evidence" value="ECO:0007669"/>
    <property type="project" value="UniProtKB-UniRule"/>
</dbReference>
<dbReference type="GO" id="GO:0004674">
    <property type="term" value="F:protein serine/threonine kinase activity"/>
    <property type="evidence" value="ECO:0007669"/>
    <property type="project" value="UniProtKB-KW"/>
</dbReference>
<dbReference type="SMART" id="SM00220">
    <property type="entry name" value="S_TKc"/>
    <property type="match status" value="1"/>
</dbReference>
<dbReference type="PROSITE" id="PS00107">
    <property type="entry name" value="PROTEIN_KINASE_ATP"/>
    <property type="match status" value="1"/>
</dbReference>
<keyword evidence="2" id="KW-0723">Serine/threonine-protein kinase</keyword>
<evidence type="ECO:0000256" key="5">
    <source>
        <dbReference type="ARBA" id="ARBA00022777"/>
    </source>
</evidence>
<dbReference type="InterPro" id="IPR050538">
    <property type="entry name" value="MAP_kinase_kinase_kinase"/>
</dbReference>
<dbReference type="PROSITE" id="PS00108">
    <property type="entry name" value="PROTEIN_KINASE_ST"/>
    <property type="match status" value="1"/>
</dbReference>
<dbReference type="InterPro" id="IPR008271">
    <property type="entry name" value="Ser/Thr_kinase_AS"/>
</dbReference>
<evidence type="ECO:0000256" key="7">
    <source>
        <dbReference type="PROSITE-ProRule" id="PRU10141"/>
    </source>
</evidence>
<dbReference type="SUPFAM" id="SSF56112">
    <property type="entry name" value="Protein kinase-like (PK-like)"/>
    <property type="match status" value="1"/>
</dbReference>
<keyword evidence="4 7" id="KW-0547">Nucleotide-binding</keyword>
<reference evidence="10 11" key="1">
    <citation type="submission" date="2020-08" db="EMBL/GenBank/DDBJ databases">
        <title>Aphidius gifuensis genome sequencing and assembly.</title>
        <authorList>
            <person name="Du Z."/>
        </authorList>
    </citation>
    <scope>NUCLEOTIDE SEQUENCE [LARGE SCALE GENOMIC DNA]</scope>
    <source>
        <strain evidence="10">YNYX2018</strain>
        <tissue evidence="10">Adults</tissue>
    </source>
</reference>
<evidence type="ECO:0000256" key="8">
    <source>
        <dbReference type="SAM" id="MobiDB-lite"/>
    </source>
</evidence>
<dbReference type="Proteomes" id="UP000639338">
    <property type="component" value="Unassembled WGS sequence"/>
</dbReference>
<keyword evidence="3" id="KW-0808">Transferase</keyword>
<comment type="caution">
    <text evidence="10">The sequence shown here is derived from an EMBL/GenBank/DDBJ whole genome shotgun (WGS) entry which is preliminary data.</text>
</comment>
<evidence type="ECO:0000256" key="6">
    <source>
        <dbReference type="ARBA" id="ARBA00022840"/>
    </source>
</evidence>
<feature type="binding site" evidence="7">
    <location>
        <position position="1026"/>
    </location>
    <ligand>
        <name>ATP</name>
        <dbReference type="ChEBI" id="CHEBI:30616"/>
    </ligand>
</feature>
<dbReference type="AlphaFoldDB" id="A0A835CNT0"/>
<feature type="region of interest" description="Disordered" evidence="8">
    <location>
        <begin position="291"/>
        <end position="310"/>
    </location>
</feature>
<feature type="domain" description="Protein kinase" evidence="9">
    <location>
        <begin position="997"/>
        <end position="1255"/>
    </location>
</feature>
<dbReference type="PANTHER" id="PTHR48016">
    <property type="entry name" value="MAP KINASE KINASE KINASE SSK2-RELATED-RELATED"/>
    <property type="match status" value="1"/>
</dbReference>
<keyword evidence="11" id="KW-1185">Reference proteome</keyword>
<dbReference type="InterPro" id="IPR017441">
    <property type="entry name" value="Protein_kinase_ATP_BS"/>
</dbReference>
<dbReference type="Pfam" id="PF00069">
    <property type="entry name" value="Pkinase"/>
    <property type="match status" value="1"/>
</dbReference>
<keyword evidence="5" id="KW-0418">Kinase</keyword>
<evidence type="ECO:0000259" key="9">
    <source>
        <dbReference type="PROSITE" id="PS50011"/>
    </source>
</evidence>
<dbReference type="PANTHER" id="PTHR48016:SF32">
    <property type="entry name" value="MITOGEN-ACTIVATED PROTEIN KINASE KINASE KINASE 4"/>
    <property type="match status" value="1"/>
</dbReference>
<comment type="similarity">
    <text evidence="1">Belongs to the protein kinase superfamily. STE Ser/Thr protein kinase family. MAP kinase kinase kinase subfamily.</text>
</comment>
<name>A0A835CNT0_APHGI</name>
<dbReference type="GO" id="GO:0000165">
    <property type="term" value="P:MAPK cascade"/>
    <property type="evidence" value="ECO:0007669"/>
    <property type="project" value="InterPro"/>
</dbReference>
<evidence type="ECO:0000313" key="10">
    <source>
        <dbReference type="EMBL" id="KAF7987395.1"/>
    </source>
</evidence>
<evidence type="ECO:0000313" key="11">
    <source>
        <dbReference type="Proteomes" id="UP000639338"/>
    </source>
</evidence>
<dbReference type="EMBL" id="JACMRX010000006">
    <property type="protein sequence ID" value="KAF7987395.1"/>
    <property type="molecule type" value="Genomic_DNA"/>
</dbReference>
<evidence type="ECO:0000256" key="2">
    <source>
        <dbReference type="ARBA" id="ARBA00022527"/>
    </source>
</evidence>
<accession>A0A835CNT0</accession>
<dbReference type="InterPro" id="IPR045801">
    <property type="entry name" value="MEKK4_N"/>
</dbReference>
<protein>
    <recommendedName>
        <fullName evidence="9">Protein kinase domain-containing protein</fullName>
    </recommendedName>
</protein>
<organism evidence="10 11">
    <name type="scientific">Aphidius gifuensis</name>
    <name type="common">Parasitoid wasp</name>
    <dbReference type="NCBI Taxonomy" id="684658"/>
    <lineage>
        <taxon>Eukaryota</taxon>
        <taxon>Metazoa</taxon>
        <taxon>Ecdysozoa</taxon>
        <taxon>Arthropoda</taxon>
        <taxon>Hexapoda</taxon>
        <taxon>Insecta</taxon>
        <taxon>Pterygota</taxon>
        <taxon>Neoptera</taxon>
        <taxon>Endopterygota</taxon>
        <taxon>Hymenoptera</taxon>
        <taxon>Apocrita</taxon>
        <taxon>Ichneumonoidea</taxon>
        <taxon>Braconidae</taxon>
        <taxon>Aphidiinae</taxon>
        <taxon>Aphidius</taxon>
    </lineage>
</organism>
<dbReference type="InterPro" id="IPR011009">
    <property type="entry name" value="Kinase-like_dom_sf"/>
</dbReference>
<dbReference type="Pfam" id="PF19431">
    <property type="entry name" value="MEKK4_N"/>
    <property type="match status" value="3"/>
</dbReference>
<dbReference type="OrthoDB" id="1043025at2759"/>
<evidence type="ECO:0000256" key="4">
    <source>
        <dbReference type="ARBA" id="ARBA00022741"/>
    </source>
</evidence>
<keyword evidence="6 7" id="KW-0067">ATP-binding</keyword>
<dbReference type="Gene3D" id="1.10.510.10">
    <property type="entry name" value="Transferase(Phosphotransferase) domain 1"/>
    <property type="match status" value="1"/>
</dbReference>
<dbReference type="InterPro" id="IPR000719">
    <property type="entry name" value="Prot_kinase_dom"/>
</dbReference>
<sequence length="1264" mass="147002">MMETNDTDETLTSNDCSDYHESFDDLIDIYGRTPPREKVNRKLRVKGKNKKEKRRISSKAKLLSKNKSVKRMQACDRKIRTNITANDNFYDRDEEERKKKIKNATIKEESRQCKRLLKLNRVNERDSKLDIEAANQYVQLDDKKSPTSSNNKKVFFGLTGLRVIQGKNRFLSLRSKLVEIDQPKSSKEIYIYPKINSLNDDQSKIISPNDRELFHLTFSQLINLGNKDKDKGYQRDEEKIRWQNEIKDLIWLELQAYHSDRNLIEQDEYLCRQRETIGSLLNEIMEYKYDPSSSCTSDNSVSNDSGYNDESKSSCTGCLSMYCYHCGKSQITALKQVESLLLRLEEAESLYPNSQAFSLDYELYKSKKFCDKIKAICLWYNITKYHRFKLHILGRLFTKREQNSLDINNNDEKYLKSFIPLTPDESSFKEFDRQSYRKYIEEVLKTQGLTKSLNFLDRLYNTILQKTNLTLKKLNNSIDYYVNNDNWESQRYGVWSIEAKELNLPSYVSSFIFLSRVPLDVVHEYLRLRLEQKLINLEPLSIRELMREIKEGIGIACMHRDKFVENSKIVLSLDESFHESLDTIPPDFQDVGEFDNNLKLVFEVYLNYFGNWIGIVLNNNICYKSIDTEWIFVKNITSKIKNGYNICGAKFCKIINTIIKEINEYLINCQCKINNIVCVSESGSSDVRFEYLSHAREWQSMFVDIGNRLERVFNLTKSIIIEINKWQYKSLELNNTIDNLKIILLKPKYQMKNLIQQFTLKINESKVFDTNEQDFNIIKIRLRQIFHQAFRMGFNYYKGLSDLFSLNDRFSIAYDLTNFAKLWMNFVIERCDRGRGIRPGWAYDGFKFLTIVCDPSNTKHLHDDDFENFKTAMDCCITHIIGDNDSNIESPICLSPSVQSSIKSCNNVKSPVDATTNNKRLNSSSIDDNTTGEFDSTTMSQRSFKKHKKIMISLNKLDMEIDENKKKYGLIGHSVDSVDRKNINDIKFKIKKITFSWHRGICIGQGAFGKVYTVVNNKTGKLLAMKEIQLQYGNRNSVNNVIKELQIFQGIEHKNLVRYYGMEIHREELLIFMELCPEGTLENLIKAHGTKLLDVFVRKYTHQLVLGVSVLHEHGIVHRDIKTANIFLTNQGNCLKLGDFGSAVKINTHVTMPGEIKGCVGTEAYMAPEVFMKNDSGRAADIWSIGCCVIEMSSGKRPWNDYNTRGQIMFKVGMGENPKIPDNITNDEVDFLHKCLQRNPKDRPTANALLSHMFIRNFGDIHIE</sequence>
<dbReference type="PROSITE" id="PS50011">
    <property type="entry name" value="PROTEIN_KINASE_DOM"/>
    <property type="match status" value="1"/>
</dbReference>